<evidence type="ECO:0000313" key="2">
    <source>
        <dbReference type="Proteomes" id="UP000824533"/>
    </source>
</evidence>
<dbReference type="EMBL" id="CM034387">
    <property type="protein sequence ID" value="KAJ0183868.1"/>
    <property type="molecule type" value="Genomic_DNA"/>
</dbReference>
<evidence type="ECO:0000313" key="1">
    <source>
        <dbReference type="EMBL" id="KAJ0183868.1"/>
    </source>
</evidence>
<name>A0ACC1DJM5_9NEOP</name>
<dbReference type="Proteomes" id="UP000824533">
    <property type="component" value="Linkage Group LG01"/>
</dbReference>
<accession>A0ACC1DJM5</accession>
<comment type="caution">
    <text evidence="1">The sequence shown here is derived from an EMBL/GenBank/DDBJ whole genome shotgun (WGS) entry which is preliminary data.</text>
</comment>
<gene>
    <name evidence="1" type="ORF">K1T71_000291</name>
</gene>
<protein>
    <submittedName>
        <fullName evidence="1">Uncharacterized protein</fullName>
    </submittedName>
</protein>
<organism evidence="1 2">
    <name type="scientific">Dendrolimus kikuchii</name>
    <dbReference type="NCBI Taxonomy" id="765133"/>
    <lineage>
        <taxon>Eukaryota</taxon>
        <taxon>Metazoa</taxon>
        <taxon>Ecdysozoa</taxon>
        <taxon>Arthropoda</taxon>
        <taxon>Hexapoda</taxon>
        <taxon>Insecta</taxon>
        <taxon>Pterygota</taxon>
        <taxon>Neoptera</taxon>
        <taxon>Endopterygota</taxon>
        <taxon>Lepidoptera</taxon>
        <taxon>Glossata</taxon>
        <taxon>Ditrysia</taxon>
        <taxon>Bombycoidea</taxon>
        <taxon>Lasiocampidae</taxon>
        <taxon>Dendrolimus</taxon>
    </lineage>
</organism>
<reference evidence="1 2" key="1">
    <citation type="journal article" date="2021" name="Front. Genet.">
        <title>Chromosome-Level Genome Assembly Reveals Significant Gene Expansion in the Toll and IMD Signaling Pathways of Dendrolimus kikuchii.</title>
        <authorList>
            <person name="Zhou J."/>
            <person name="Wu P."/>
            <person name="Xiong Z."/>
            <person name="Liu N."/>
            <person name="Zhao N."/>
            <person name="Ji M."/>
            <person name="Qiu Y."/>
            <person name="Yang B."/>
        </authorList>
    </citation>
    <scope>NUCLEOTIDE SEQUENCE [LARGE SCALE GENOMIC DNA]</scope>
    <source>
        <strain evidence="1">Ann1</strain>
    </source>
</reference>
<sequence length="111" mass="13136">MNCENFKKPRTDDEEDHVPLAQMRRTAFQQLMPTPAKNTEKTLTVRRKAINYRRTPVTKDLFEITKKEKKIKKTSTIKDTYDTEQNDASWYCHACEEDKMKDMMPCLKCGK</sequence>
<proteinExistence type="predicted"/>
<keyword evidence="2" id="KW-1185">Reference proteome</keyword>